<sequence length="328" mass="35655">MTAVQASDDIYRSTAANGQHYFNGRTNFHSNGTQNGDRILPATFSKDVFSHLTLFTGNTMVTGTTGLLNTSLKKSNQELVSAIDHTLQWSLESAQIHGRAITIADNSTLGPLEDDRSKYEITVKLFFLSPHGSSDPLSVDHLHNAIQHLGTAIGATSTGTKIDHFILAIPNQTFDENDLDSSEIEQFTDDVQVLYLPIWKRLSELRQSGKIGRLGVSEFSKQQLEILKAAAVEVGAVTPEINQVNLHDCCVLPKGLIEYAKAEGIELLTHGDSSDILPKSTLASLLQPHLAATSASLLEPNFVLKYSVLISSRGLISRKGYIVDAGSE</sequence>
<accession>A0ABQ7KAR9</accession>
<reference evidence="10 11" key="1">
    <citation type="journal article" date="2020" name="Fungal Divers.">
        <title>Resolving the Mortierellaceae phylogeny through synthesis of multi-gene phylogenetics and phylogenomics.</title>
        <authorList>
            <person name="Vandepol N."/>
            <person name="Liber J."/>
            <person name="Desiro A."/>
            <person name="Na H."/>
            <person name="Kennedy M."/>
            <person name="Barry K."/>
            <person name="Grigoriev I.V."/>
            <person name="Miller A.N."/>
            <person name="O'Donnell K."/>
            <person name="Stajich J.E."/>
            <person name="Bonito G."/>
        </authorList>
    </citation>
    <scope>NUCLEOTIDE SEQUENCE [LARGE SCALE GENOMIC DNA]</scope>
    <source>
        <strain evidence="10 11">AD045</strain>
    </source>
</reference>
<protein>
    <recommendedName>
        <fullName evidence="7">GCS light chain</fullName>
    </recommendedName>
    <alternativeName>
        <fullName evidence="5">Gamma-ECS regulatory subunit</fullName>
    </alternativeName>
    <alternativeName>
        <fullName evidence="8">Gamma-glutamylcysteine synthetase regulatory subunit</fullName>
    </alternativeName>
    <alternativeName>
        <fullName evidence="6">Glutamate--cysteine ligase modifier subunit</fullName>
    </alternativeName>
</protein>
<comment type="pathway">
    <text evidence="1">Sulfur metabolism; glutathione biosynthesis; glutathione from L-cysteine and L-glutamate: step 1/2.</text>
</comment>
<dbReference type="Pfam" id="PF00248">
    <property type="entry name" value="Aldo_ket_red"/>
    <property type="match status" value="1"/>
</dbReference>
<dbReference type="EMBL" id="JAAAIM010000090">
    <property type="protein sequence ID" value="KAG0295273.1"/>
    <property type="molecule type" value="Genomic_DNA"/>
</dbReference>
<evidence type="ECO:0000256" key="3">
    <source>
        <dbReference type="ARBA" id="ARBA00011532"/>
    </source>
</evidence>
<organism evidence="10 11">
    <name type="scientific">Linnemannia gamsii</name>
    <dbReference type="NCBI Taxonomy" id="64522"/>
    <lineage>
        <taxon>Eukaryota</taxon>
        <taxon>Fungi</taxon>
        <taxon>Fungi incertae sedis</taxon>
        <taxon>Mucoromycota</taxon>
        <taxon>Mortierellomycotina</taxon>
        <taxon>Mortierellomycetes</taxon>
        <taxon>Mortierellales</taxon>
        <taxon>Mortierellaceae</taxon>
        <taxon>Linnemannia</taxon>
    </lineage>
</organism>
<keyword evidence="11" id="KW-1185">Reference proteome</keyword>
<dbReference type="SUPFAM" id="SSF51430">
    <property type="entry name" value="NAD(P)-linked oxidoreductase"/>
    <property type="match status" value="1"/>
</dbReference>
<comment type="caution">
    <text evidence="10">The sequence shown here is derived from an EMBL/GenBank/DDBJ whole genome shotgun (WGS) entry which is preliminary data.</text>
</comment>
<evidence type="ECO:0000256" key="8">
    <source>
        <dbReference type="ARBA" id="ARBA00032926"/>
    </source>
</evidence>
<evidence type="ECO:0000256" key="2">
    <source>
        <dbReference type="ARBA" id="ARBA00008612"/>
    </source>
</evidence>
<evidence type="ECO:0000256" key="7">
    <source>
        <dbReference type="ARBA" id="ARBA00031732"/>
    </source>
</evidence>
<gene>
    <name evidence="10" type="ORF">BGZ96_012178</name>
</gene>
<name>A0ABQ7KAR9_9FUNG</name>
<dbReference type="Proteomes" id="UP001194696">
    <property type="component" value="Unassembled WGS sequence"/>
</dbReference>
<proteinExistence type="inferred from homology"/>
<dbReference type="InterPro" id="IPR023210">
    <property type="entry name" value="NADP_OxRdtase_dom"/>
</dbReference>
<dbReference type="PANTHER" id="PTHR13295:SF4">
    <property type="entry name" value="GLUTAMATE--CYSTEINE LIGASE REGULATORY SUBUNIT"/>
    <property type="match status" value="1"/>
</dbReference>
<comment type="similarity">
    <text evidence="2">Belongs to the aldo/keto reductase family. Glutamate--cysteine ligase light chain subfamily.</text>
</comment>
<feature type="domain" description="NADP-dependent oxidoreductase" evidence="9">
    <location>
        <begin position="112"/>
        <end position="269"/>
    </location>
</feature>
<evidence type="ECO:0000313" key="10">
    <source>
        <dbReference type="EMBL" id="KAG0295273.1"/>
    </source>
</evidence>
<dbReference type="Gene3D" id="3.20.20.100">
    <property type="entry name" value="NADP-dependent oxidoreductase domain"/>
    <property type="match status" value="1"/>
</dbReference>
<evidence type="ECO:0000256" key="4">
    <source>
        <dbReference type="ARBA" id="ARBA00022684"/>
    </source>
</evidence>
<dbReference type="InterPro" id="IPR032963">
    <property type="entry name" value="Gclm"/>
</dbReference>
<dbReference type="PANTHER" id="PTHR13295">
    <property type="entry name" value="GLUTAMATE CYSTEINE LIGASE REGULATORY SUBUNIT"/>
    <property type="match status" value="1"/>
</dbReference>
<keyword evidence="4" id="KW-0317">Glutathione biosynthesis</keyword>
<evidence type="ECO:0000256" key="1">
    <source>
        <dbReference type="ARBA" id="ARBA00005006"/>
    </source>
</evidence>
<comment type="subunit">
    <text evidence="3">Heterodimer of a catalytic heavy chain and a regulatory light chain.</text>
</comment>
<evidence type="ECO:0000313" key="11">
    <source>
        <dbReference type="Proteomes" id="UP001194696"/>
    </source>
</evidence>
<evidence type="ECO:0000256" key="5">
    <source>
        <dbReference type="ARBA" id="ARBA00030406"/>
    </source>
</evidence>
<dbReference type="InterPro" id="IPR036812">
    <property type="entry name" value="NAD(P)_OxRdtase_dom_sf"/>
</dbReference>
<evidence type="ECO:0000256" key="6">
    <source>
        <dbReference type="ARBA" id="ARBA00031154"/>
    </source>
</evidence>
<evidence type="ECO:0000259" key="9">
    <source>
        <dbReference type="Pfam" id="PF00248"/>
    </source>
</evidence>